<dbReference type="EMBL" id="CM055743">
    <property type="protein sequence ID" value="KAJ7999660.1"/>
    <property type="molecule type" value="Genomic_DNA"/>
</dbReference>
<accession>A0ACC2G810</accession>
<protein>
    <submittedName>
        <fullName evidence="1">Uncharacterized protein</fullName>
    </submittedName>
</protein>
<proteinExistence type="predicted"/>
<evidence type="ECO:0000313" key="1">
    <source>
        <dbReference type="EMBL" id="KAJ7999660.1"/>
    </source>
</evidence>
<organism evidence="1 2">
    <name type="scientific">Dallia pectoralis</name>
    <name type="common">Alaska blackfish</name>
    <dbReference type="NCBI Taxonomy" id="75939"/>
    <lineage>
        <taxon>Eukaryota</taxon>
        <taxon>Metazoa</taxon>
        <taxon>Chordata</taxon>
        <taxon>Craniata</taxon>
        <taxon>Vertebrata</taxon>
        <taxon>Euteleostomi</taxon>
        <taxon>Actinopterygii</taxon>
        <taxon>Neopterygii</taxon>
        <taxon>Teleostei</taxon>
        <taxon>Protacanthopterygii</taxon>
        <taxon>Esociformes</taxon>
        <taxon>Umbridae</taxon>
        <taxon>Dallia</taxon>
    </lineage>
</organism>
<comment type="caution">
    <text evidence="1">The sequence shown here is derived from an EMBL/GenBank/DDBJ whole genome shotgun (WGS) entry which is preliminary data.</text>
</comment>
<evidence type="ECO:0000313" key="2">
    <source>
        <dbReference type="Proteomes" id="UP001157502"/>
    </source>
</evidence>
<name>A0ACC2G810_DALPE</name>
<sequence>MNDRDVTMECSSDVSVQFEESLRVFTGLLTVATVCGGVSGIIAAAILYVFCLKSMLLSRKGYDARRLFEGEDLEKENHHPRDCVSHSVRAAPTATTNEKEKKQPPMNSDVAAFASRAKVVYPINQKYRPLADGASNPSLHEPSKPPVPANGESLSGSSRDSLSQDLDNDDSSQFISSSLVPKSLQNESFRRVANYPNTLHQDSFEGRISLYCLALQDVQQHCSRVQEEKRLLFLHILRIILGNRFPKDKKESAFYDDVLLLQETELDSLMKALSASQSAWERNTDPGSDPCTLEEIERTQKDLLEHGFQMTKGFSKQVETFCQSLLGRSSVLPRDEAQEVIRTVIYCLLMVENQLTEMQAADMKRIQERLLWWEEIRGMLQVKPALLRQEASLRHSLVARGLEQLTSDGHMTFATMETTLTEIQAALTESLQNCREECRLKTKELVYERCKKMDSKKKKLLSTQGKERSCALGSAKTHSDPQEFVKVYQVLLLRQRKQSIDLELQQDGKVTEVVFDLWRRHYAAWSKRLGDVTKDIFLSALPAQSPLSADQGKRLWLNQEGDLVALQQQAEGHAKRQLECLQAQLKQDGLIWSEETALVLSCLRHLSEQQLKILRCMVVRQSYMLNSHVGMLIEKKQHLLLEAIQRHLVARHFCLRVLKEMRLSKLKFLSQGTDSKALLALADHNRGQATASLTLLESSHQDSSASVAERHLGPETQLIGHSLQQEFLSELETASELLQANVQLLVGHALSQSLWQQMDLGVTNGPRSDQGMKSQLTEVASESVYVTWDSLSGVVTNYYALIQDITRSLQPQDSNRAREEDKQCESSSQMNKYLLKELTNWGRKPMSAEFQKRVELQKKRMLEQHDLEQEVACETLRRRKVAQEQATEMFKRQLQEAEADFIAKLSSLARIPLSRKDLNTEDDVIGEDENPTLNPTLWKRRERREHETLLTNPALLFS</sequence>
<dbReference type="Proteomes" id="UP001157502">
    <property type="component" value="Chromosome 16"/>
</dbReference>
<reference evidence="1" key="1">
    <citation type="submission" date="2021-05" db="EMBL/GenBank/DDBJ databases">
        <authorList>
            <person name="Pan Q."/>
            <person name="Jouanno E."/>
            <person name="Zahm M."/>
            <person name="Klopp C."/>
            <person name="Cabau C."/>
            <person name="Louis A."/>
            <person name="Berthelot C."/>
            <person name="Parey E."/>
            <person name="Roest Crollius H."/>
            <person name="Montfort J."/>
            <person name="Robinson-Rechavi M."/>
            <person name="Bouchez O."/>
            <person name="Lampietro C."/>
            <person name="Lopez Roques C."/>
            <person name="Donnadieu C."/>
            <person name="Postlethwait J."/>
            <person name="Bobe J."/>
            <person name="Dillon D."/>
            <person name="Chandos A."/>
            <person name="von Hippel F."/>
            <person name="Guiguen Y."/>
        </authorList>
    </citation>
    <scope>NUCLEOTIDE SEQUENCE</scope>
    <source>
        <strain evidence="1">YG-Jan2019</strain>
    </source>
</reference>
<keyword evidence="2" id="KW-1185">Reference proteome</keyword>
<gene>
    <name evidence="1" type="ORF">DPEC_G00196710</name>
</gene>